<evidence type="ECO:0000256" key="3">
    <source>
        <dbReference type="ARBA" id="ARBA00022490"/>
    </source>
</evidence>
<dbReference type="GO" id="GO:0090307">
    <property type="term" value="P:mitotic spindle assembly"/>
    <property type="evidence" value="ECO:0000318"/>
    <property type="project" value="GO_Central"/>
</dbReference>
<evidence type="ECO:0000256" key="2">
    <source>
        <dbReference type="ARBA" id="ARBA00005885"/>
    </source>
</evidence>
<feature type="region of interest" description="Disordered" evidence="7">
    <location>
        <begin position="140"/>
        <end position="161"/>
    </location>
</feature>
<reference evidence="9" key="1">
    <citation type="journal article" date="2021" name="Nat. Commun.">
        <title>Genomic analyses provide insights into spinach domestication and the genetic basis of agronomic traits.</title>
        <authorList>
            <person name="Cai X."/>
            <person name="Sun X."/>
            <person name="Xu C."/>
            <person name="Sun H."/>
            <person name="Wang X."/>
            <person name="Ge C."/>
            <person name="Zhang Z."/>
            <person name="Wang Q."/>
            <person name="Fei Z."/>
            <person name="Jiao C."/>
            <person name="Wang Q."/>
        </authorList>
    </citation>
    <scope>NUCLEOTIDE SEQUENCE [LARGE SCALE GENOMIC DNA]</scope>
    <source>
        <strain evidence="9">cv. Varoflay</strain>
    </source>
</reference>
<dbReference type="GeneID" id="110779568"/>
<evidence type="ECO:0000256" key="6">
    <source>
        <dbReference type="SAM" id="Coils"/>
    </source>
</evidence>
<evidence type="ECO:0000256" key="7">
    <source>
        <dbReference type="SAM" id="MobiDB-lite"/>
    </source>
</evidence>
<evidence type="ECO:0000256" key="4">
    <source>
        <dbReference type="ARBA" id="ARBA00022701"/>
    </source>
</evidence>
<comment type="subcellular location">
    <subcellularLocation>
        <location evidence="1">Cytoplasm</location>
        <location evidence="1">Cytoskeleton</location>
    </subcellularLocation>
</comment>
<protein>
    <submittedName>
        <fullName evidence="10">Microtubule-destabilizing protein 60 isoform X1</fullName>
    </submittedName>
</protein>
<dbReference type="RefSeq" id="XP_021839746.1">
    <property type="nucleotide sequence ID" value="XM_021984054.2"/>
</dbReference>
<keyword evidence="5" id="KW-0206">Cytoskeleton</keyword>
<keyword evidence="3" id="KW-0963">Cytoplasm</keyword>
<dbReference type="GO" id="GO:0005819">
    <property type="term" value="C:spindle"/>
    <property type="evidence" value="ECO:0007669"/>
    <property type="project" value="InterPro"/>
</dbReference>
<evidence type="ECO:0000259" key="8">
    <source>
        <dbReference type="Pfam" id="PF06886"/>
    </source>
</evidence>
<keyword evidence="6" id="KW-0175">Coiled coil</keyword>
<dbReference type="Proteomes" id="UP000813463">
    <property type="component" value="Chromosome 1"/>
</dbReference>
<keyword evidence="9" id="KW-1185">Reference proteome</keyword>
<feature type="region of interest" description="Disordered" evidence="7">
    <location>
        <begin position="197"/>
        <end position="241"/>
    </location>
</feature>
<evidence type="ECO:0000313" key="10">
    <source>
        <dbReference type="RefSeq" id="XP_021839746.1"/>
    </source>
</evidence>
<dbReference type="GO" id="GO:0030295">
    <property type="term" value="F:protein kinase activator activity"/>
    <property type="evidence" value="ECO:0000318"/>
    <property type="project" value="GO_Central"/>
</dbReference>
<reference evidence="10" key="2">
    <citation type="submission" date="2025-08" db="UniProtKB">
        <authorList>
            <consortium name="RefSeq"/>
        </authorList>
    </citation>
    <scope>IDENTIFICATION</scope>
    <source>
        <tissue evidence="10">Leaf</tissue>
    </source>
</reference>
<proteinExistence type="inferred from homology"/>
<feature type="coiled-coil region" evidence="6">
    <location>
        <begin position="391"/>
        <end position="420"/>
    </location>
</feature>
<organism evidence="9 10">
    <name type="scientific">Spinacia oleracea</name>
    <name type="common">Spinach</name>
    <dbReference type="NCBI Taxonomy" id="3562"/>
    <lineage>
        <taxon>Eukaryota</taxon>
        <taxon>Viridiplantae</taxon>
        <taxon>Streptophyta</taxon>
        <taxon>Embryophyta</taxon>
        <taxon>Tracheophyta</taxon>
        <taxon>Spermatophyta</taxon>
        <taxon>Magnoliopsida</taxon>
        <taxon>eudicotyledons</taxon>
        <taxon>Gunneridae</taxon>
        <taxon>Pentapetalae</taxon>
        <taxon>Caryophyllales</taxon>
        <taxon>Chenopodiaceae</taxon>
        <taxon>Chenopodioideae</taxon>
        <taxon>Anserineae</taxon>
        <taxon>Spinacia</taxon>
    </lineage>
</organism>
<gene>
    <name evidence="10" type="primary">LOC110779568</name>
</gene>
<dbReference type="InterPro" id="IPR027329">
    <property type="entry name" value="TPX2_C"/>
</dbReference>
<feature type="region of interest" description="Disordered" evidence="7">
    <location>
        <begin position="429"/>
        <end position="451"/>
    </location>
</feature>
<dbReference type="OrthoDB" id="7677582at2759"/>
<dbReference type="KEGG" id="soe:110779568"/>
<accession>A0A9R0HZ85</accession>
<dbReference type="InterPro" id="IPR009675">
    <property type="entry name" value="TPX2_fam"/>
</dbReference>
<evidence type="ECO:0000313" key="9">
    <source>
        <dbReference type="Proteomes" id="UP000813463"/>
    </source>
</evidence>
<feature type="domain" description="TPX2 C-terminal" evidence="8">
    <location>
        <begin position="371"/>
        <end position="445"/>
    </location>
</feature>
<dbReference type="GO" id="GO:0008017">
    <property type="term" value="F:microtubule binding"/>
    <property type="evidence" value="ECO:0000318"/>
    <property type="project" value="GO_Central"/>
</dbReference>
<evidence type="ECO:0000256" key="1">
    <source>
        <dbReference type="ARBA" id="ARBA00004245"/>
    </source>
</evidence>
<feature type="compositionally biased region" description="Low complexity" evidence="7">
    <location>
        <begin position="258"/>
        <end position="288"/>
    </location>
</feature>
<evidence type="ECO:0000256" key="5">
    <source>
        <dbReference type="ARBA" id="ARBA00023212"/>
    </source>
</evidence>
<dbReference type="PANTHER" id="PTHR14326:SF58">
    <property type="entry name" value="TPX2 (TARGETING PROTEIN FOR XKLP2) PROTEIN FAMILY"/>
    <property type="match status" value="1"/>
</dbReference>
<dbReference type="PANTHER" id="PTHR14326">
    <property type="entry name" value="TARGETING PROTEIN FOR XKLP2"/>
    <property type="match status" value="1"/>
</dbReference>
<dbReference type="AlphaFoldDB" id="A0A9R0HZ85"/>
<feature type="region of interest" description="Disordered" evidence="7">
    <location>
        <begin position="258"/>
        <end position="302"/>
    </location>
</feature>
<name>A0A9R0HZ85_SPIOL</name>
<keyword evidence="4" id="KW-0493">Microtubule</keyword>
<sequence length="477" mass="54392">MATPTRDAQGVRLNAAENIKNQENSNPNLKSSPLIKSAKTQMSGVKNPNRSFISPKKKIRERKFVVAKKNNAKKQDMSRNCKCKDRVNGKCLCVAYENLRVSQEDFFKSRDDTGVEECEDFDKPRSNDGGECEFRGLEEVGGCDPEAAESPKGLGSSTTKRRRDILLEEARASVPESGSGRVLHLVKAFERLLTLPKKSDGDHKDDDDEEEEDTKKELKWPLPGLQPQPPRAPETQESSSAFCPGELFFNAGFDAQVSSSLDSSRGSVSSRSSVGSRRSRRSGSFSSGTVGGRKWTKKEQKKVTSLRPFRLRTEQRGKMKEEEFVKKLQEMMIEEEKQRIPIAQGLPWTTDEPECLVKPAIKDITRPIDLKLHSDVRAVERAEFDNQVCEKLTLIEQYKLERERQQKLEEEEEIRRLRKELVPKAQPMPYFDRPFIPRRSEKQPTVPKDPRFQFPQQKKIKCCVSWNGLNDYIHTAS</sequence>
<dbReference type="Pfam" id="PF06886">
    <property type="entry name" value="TPX2"/>
    <property type="match status" value="1"/>
</dbReference>
<comment type="similarity">
    <text evidence="2">Belongs to the TPX2 family.</text>
</comment>
<dbReference type="GO" id="GO:0060236">
    <property type="term" value="P:regulation of mitotic spindle organization"/>
    <property type="evidence" value="ECO:0007669"/>
    <property type="project" value="InterPro"/>
</dbReference>
<dbReference type="GO" id="GO:0005880">
    <property type="term" value="C:nuclear microtubule"/>
    <property type="evidence" value="ECO:0000318"/>
    <property type="project" value="GO_Central"/>
</dbReference>